<dbReference type="InterPro" id="IPR021874">
    <property type="entry name" value="Phage_Mu_Gp27"/>
</dbReference>
<dbReference type="EMBL" id="BLJP01000022">
    <property type="protein sequence ID" value="GFE94828.1"/>
    <property type="molecule type" value="Genomic_DNA"/>
</dbReference>
<evidence type="ECO:0000256" key="1">
    <source>
        <dbReference type="SAM" id="MobiDB-lite"/>
    </source>
</evidence>
<dbReference type="Proteomes" id="UP000548726">
    <property type="component" value="Unassembled WGS sequence"/>
</dbReference>
<dbReference type="AlphaFoldDB" id="A0A6V8IB30"/>
<protein>
    <recommendedName>
        <fullName evidence="4">DUF3486 domain-containing protein</fullName>
    </recommendedName>
</protein>
<accession>A0A6V8IB30</accession>
<proteinExistence type="predicted"/>
<keyword evidence="3" id="KW-1185">Reference proteome</keyword>
<feature type="compositionally biased region" description="Basic and acidic residues" evidence="1">
    <location>
        <begin position="12"/>
        <end position="22"/>
    </location>
</feature>
<feature type="region of interest" description="Disordered" evidence="1">
    <location>
        <begin position="1"/>
        <end position="22"/>
    </location>
</feature>
<evidence type="ECO:0008006" key="4">
    <source>
        <dbReference type="Google" id="ProtNLM"/>
    </source>
</evidence>
<evidence type="ECO:0000313" key="3">
    <source>
        <dbReference type="Proteomes" id="UP000548726"/>
    </source>
</evidence>
<comment type="caution">
    <text evidence="2">The sequence shown here is derived from an EMBL/GenBank/DDBJ whole genome shotgun (WGS) entry which is preliminary data.</text>
</comment>
<name>A0A6V8IB30_9PROT</name>
<dbReference type="Pfam" id="PF11985">
    <property type="entry name" value="Phage_Mu_Gp27"/>
    <property type="match status" value="1"/>
</dbReference>
<dbReference type="RefSeq" id="WP_202205878.1">
    <property type="nucleotide sequence ID" value="NZ_BLJP01000022.1"/>
</dbReference>
<sequence>MARPSHISRLPPEVREGIGQRRENGQTLDEILEWLLDQGFVQVSRSSLGRHVQNEDRLFERLRRSRVMADAVIRNDVDAQPDKLARLNHNLMHTAIFDLFTALESDDNEAIKELFKNPKTLEQISRALASLSSSAKTDAEYRRQVREEVEREVQAQAKKNIQANARKTGLSTETVEALMSGAFGVKK</sequence>
<organism evidence="2 3">
    <name type="scientific">Acetobacter persici</name>
    <dbReference type="NCBI Taxonomy" id="1076596"/>
    <lineage>
        <taxon>Bacteria</taxon>
        <taxon>Pseudomonadati</taxon>
        <taxon>Pseudomonadota</taxon>
        <taxon>Alphaproteobacteria</taxon>
        <taxon>Acetobacterales</taxon>
        <taxon>Acetobacteraceae</taxon>
        <taxon>Acetobacter</taxon>
    </lineage>
</organism>
<gene>
    <name evidence="2" type="ORF">DmAi_28870</name>
</gene>
<reference evidence="2 3" key="1">
    <citation type="journal article" date="2020" name="Cell Rep.">
        <title>Local necrotic cells trigger systemic immune activation via gut microbiome dysbiosis in Drosophila.</title>
        <authorList>
            <person name="Kosakamoto H."/>
            <person name="Yamauchi T."/>
            <person name="Akuzawa-Tokita Y."/>
            <person name="Nishimura K."/>
            <person name="Soga T."/>
            <person name="Murakami T."/>
            <person name="Mori H."/>
            <person name="Yamamoto K."/>
            <person name="Miyazaki R."/>
            <person name="Koto A."/>
            <person name="Miura M."/>
            <person name="Obata F."/>
        </authorList>
    </citation>
    <scope>NUCLEOTIDE SEQUENCE [LARGE SCALE GENOMIC DNA]</scope>
    <source>
        <strain evidence="2 3">Ai</strain>
    </source>
</reference>
<evidence type="ECO:0000313" key="2">
    <source>
        <dbReference type="EMBL" id="GFE94828.1"/>
    </source>
</evidence>